<dbReference type="GO" id="GO:0000976">
    <property type="term" value="F:transcription cis-regulatory region binding"/>
    <property type="evidence" value="ECO:0007669"/>
    <property type="project" value="TreeGrafter"/>
</dbReference>
<dbReference type="Gene3D" id="1.10.260.40">
    <property type="entry name" value="lambda repressor-like DNA-binding domains"/>
    <property type="match status" value="1"/>
</dbReference>
<dbReference type="SUPFAM" id="SSF53822">
    <property type="entry name" value="Periplasmic binding protein-like I"/>
    <property type="match status" value="1"/>
</dbReference>
<dbReference type="PANTHER" id="PTHR30146:SF109">
    <property type="entry name" value="HTH-TYPE TRANSCRIPTIONAL REGULATOR GALS"/>
    <property type="match status" value="1"/>
</dbReference>
<name>A0A6L9XU64_9MICO</name>
<dbReference type="RefSeq" id="WP_163287945.1">
    <property type="nucleotide sequence ID" value="NZ_JAAGWY010000001.1"/>
</dbReference>
<feature type="domain" description="HTH lacI-type" evidence="4">
    <location>
        <begin position="5"/>
        <end position="59"/>
    </location>
</feature>
<evidence type="ECO:0000313" key="6">
    <source>
        <dbReference type="Proteomes" id="UP000474967"/>
    </source>
</evidence>
<dbReference type="EMBL" id="JAAGWY010000001">
    <property type="protein sequence ID" value="NEN04856.1"/>
    <property type="molecule type" value="Genomic_DNA"/>
</dbReference>
<dbReference type="Gene3D" id="3.40.50.2300">
    <property type="match status" value="2"/>
</dbReference>
<dbReference type="Proteomes" id="UP000474967">
    <property type="component" value="Unassembled WGS sequence"/>
</dbReference>
<comment type="caution">
    <text evidence="5">The sequence shown here is derived from an EMBL/GenBank/DDBJ whole genome shotgun (WGS) entry which is preliminary data.</text>
</comment>
<dbReference type="PROSITE" id="PS00356">
    <property type="entry name" value="HTH_LACI_1"/>
    <property type="match status" value="1"/>
</dbReference>
<dbReference type="SMART" id="SM00354">
    <property type="entry name" value="HTH_LACI"/>
    <property type="match status" value="1"/>
</dbReference>
<dbReference type="InterPro" id="IPR000843">
    <property type="entry name" value="HTH_LacI"/>
</dbReference>
<dbReference type="PANTHER" id="PTHR30146">
    <property type="entry name" value="LACI-RELATED TRANSCRIPTIONAL REPRESSOR"/>
    <property type="match status" value="1"/>
</dbReference>
<accession>A0A6L9XU64</accession>
<protein>
    <submittedName>
        <fullName evidence="5">LacI family transcriptional regulator</fullName>
    </submittedName>
</protein>
<dbReference type="Pfam" id="PF13377">
    <property type="entry name" value="Peripla_BP_3"/>
    <property type="match status" value="1"/>
</dbReference>
<evidence type="ECO:0000256" key="3">
    <source>
        <dbReference type="ARBA" id="ARBA00023163"/>
    </source>
</evidence>
<evidence type="ECO:0000313" key="5">
    <source>
        <dbReference type="EMBL" id="NEN04856.1"/>
    </source>
</evidence>
<evidence type="ECO:0000256" key="1">
    <source>
        <dbReference type="ARBA" id="ARBA00023015"/>
    </source>
</evidence>
<reference evidence="5 6" key="1">
    <citation type="journal article" date="2014" name="J. Microbiol.">
        <title>Diaminobutyricibacter tongyongensis gen. nov., sp. nov. and Homoserinibacter gongjuensis gen. nov., sp. nov. belong to the family Microbacteriaceae.</title>
        <authorList>
            <person name="Kim S.J."/>
            <person name="Ahn J.H."/>
            <person name="Weon H.Y."/>
            <person name="Hamada M."/>
            <person name="Suzuki K."/>
            <person name="Kwon S.W."/>
        </authorList>
    </citation>
    <scope>NUCLEOTIDE SEQUENCE [LARGE SCALE GENOMIC DNA]</scope>
    <source>
        <strain evidence="5 6">NBRC 108724</strain>
    </source>
</reference>
<sequence length="354" mass="37886">MGLLPTVLDVAEAAGVSRQTVSNVLNSPSMVRPETRERVEAAIARLGYRPHASARRLRTQKSSTIGIRLDPITTDGISGSILDRFLHALTEQADAKNLRVTLFTAADPEEEIRQFQRLSDGADVDAFVLTSTFHGDPRTEWLIEHGQSFVTFGRPWGIDDMNDPQHLWVDVDGWYGLQQATSYLLSTGARRVGYIGWPSPSGTGDDRRRGWLETMKESSGLGDDDLERLAVATEDGVAFGADAMRRLEAAAHALGGVDAVACASDSLALGALMATAGRIPVVGYDNTPVAASIGFSSVEQPLDEVAAGVLELLTGAHGGRVNSGPEAVDDPGHRLVKPRLVVREYRPLGAVAPA</sequence>
<dbReference type="GO" id="GO:0003700">
    <property type="term" value="F:DNA-binding transcription factor activity"/>
    <property type="evidence" value="ECO:0007669"/>
    <property type="project" value="TreeGrafter"/>
</dbReference>
<dbReference type="InterPro" id="IPR010982">
    <property type="entry name" value="Lambda_DNA-bd_dom_sf"/>
</dbReference>
<organism evidence="5 6">
    <name type="scientific">Leifsonia tongyongensis</name>
    <dbReference type="NCBI Taxonomy" id="1268043"/>
    <lineage>
        <taxon>Bacteria</taxon>
        <taxon>Bacillati</taxon>
        <taxon>Actinomycetota</taxon>
        <taxon>Actinomycetes</taxon>
        <taxon>Micrococcales</taxon>
        <taxon>Microbacteriaceae</taxon>
        <taxon>Leifsonia</taxon>
    </lineage>
</organism>
<keyword evidence="6" id="KW-1185">Reference proteome</keyword>
<gene>
    <name evidence="5" type="ORF">G3T36_03130</name>
</gene>
<evidence type="ECO:0000256" key="2">
    <source>
        <dbReference type="ARBA" id="ARBA00023125"/>
    </source>
</evidence>
<dbReference type="InterPro" id="IPR028082">
    <property type="entry name" value="Peripla_BP_I"/>
</dbReference>
<keyword evidence="3" id="KW-0804">Transcription</keyword>
<dbReference type="Pfam" id="PF00356">
    <property type="entry name" value="LacI"/>
    <property type="match status" value="1"/>
</dbReference>
<keyword evidence="1" id="KW-0805">Transcription regulation</keyword>
<evidence type="ECO:0000259" key="4">
    <source>
        <dbReference type="PROSITE" id="PS50932"/>
    </source>
</evidence>
<dbReference type="PROSITE" id="PS50932">
    <property type="entry name" value="HTH_LACI_2"/>
    <property type="match status" value="1"/>
</dbReference>
<dbReference type="AlphaFoldDB" id="A0A6L9XU64"/>
<keyword evidence="2" id="KW-0238">DNA-binding</keyword>
<dbReference type="InterPro" id="IPR046335">
    <property type="entry name" value="LacI/GalR-like_sensor"/>
</dbReference>
<proteinExistence type="predicted"/>
<dbReference type="CDD" id="cd01392">
    <property type="entry name" value="HTH_LacI"/>
    <property type="match status" value="1"/>
</dbReference>
<dbReference type="SUPFAM" id="SSF47413">
    <property type="entry name" value="lambda repressor-like DNA-binding domains"/>
    <property type="match status" value="1"/>
</dbReference>